<proteinExistence type="predicted"/>
<protein>
    <submittedName>
        <fullName evidence="2">Uncharacterized protein</fullName>
    </submittedName>
</protein>
<comment type="caution">
    <text evidence="2">The sequence shown here is derived from an EMBL/GenBank/DDBJ whole genome shotgun (WGS) entry which is preliminary data.</text>
</comment>
<evidence type="ECO:0000313" key="2">
    <source>
        <dbReference type="EMBL" id="TSC92300.1"/>
    </source>
</evidence>
<dbReference type="AlphaFoldDB" id="A0A554LHG9"/>
<sequence length="228" mass="24960">MAEEIKTGPDLEKPKGHIRGIWATLIIIIVALLVIGGVGWYFYKTDPVQFAGLFNWQKASTPTPTSTATATPSSTGAGSDNCALPELTFEEKAITTGWKTHTNTAGKFEFKYPAEWTVTNEYVDMVAMKDSTDSNVTFEFGRAESGTIDTTGYKNTGSTLTKVWCLDATEKHYEKGSSSPLDYLVVVSFERSGIPNILVYNFKAIGASSASDYVDQFNALVKTFKFLP</sequence>
<dbReference type="Proteomes" id="UP000318296">
    <property type="component" value="Unassembled WGS sequence"/>
</dbReference>
<evidence type="ECO:0000256" key="1">
    <source>
        <dbReference type="SAM" id="Phobius"/>
    </source>
</evidence>
<feature type="transmembrane region" description="Helical" evidence="1">
    <location>
        <begin position="21"/>
        <end position="43"/>
    </location>
</feature>
<keyword evidence="1" id="KW-0812">Transmembrane</keyword>
<evidence type="ECO:0000313" key="3">
    <source>
        <dbReference type="Proteomes" id="UP000318296"/>
    </source>
</evidence>
<dbReference type="EMBL" id="VMGH01000003">
    <property type="protein sequence ID" value="TSC92300.1"/>
    <property type="molecule type" value="Genomic_DNA"/>
</dbReference>
<organism evidence="2 3">
    <name type="scientific">Candidatus Berkelbacteria bacterium Licking1014_96</name>
    <dbReference type="NCBI Taxonomy" id="2017149"/>
    <lineage>
        <taxon>Bacteria</taxon>
        <taxon>Candidatus Berkelbacteria</taxon>
    </lineage>
</organism>
<accession>A0A554LHG9</accession>
<gene>
    <name evidence="2" type="ORF">CEN92_28</name>
</gene>
<keyword evidence="1" id="KW-1133">Transmembrane helix</keyword>
<keyword evidence="1" id="KW-0472">Membrane</keyword>
<name>A0A554LHG9_9BACT</name>
<reference evidence="2 3" key="1">
    <citation type="submission" date="2017-07" db="EMBL/GenBank/DDBJ databases">
        <title>Mechanisms for carbon and nitrogen cycling indicate functional differentiation within the Candidate Phyla Radiation.</title>
        <authorList>
            <person name="Danczak R.E."/>
            <person name="Johnston M.D."/>
            <person name="Kenah C."/>
            <person name="Slattery M."/>
            <person name="Wrighton K.C."/>
            <person name="Wilkins M.J."/>
        </authorList>
    </citation>
    <scope>NUCLEOTIDE SEQUENCE [LARGE SCALE GENOMIC DNA]</scope>
    <source>
        <strain evidence="2">Licking1014_96</strain>
    </source>
</reference>